<dbReference type="AlphaFoldDB" id="A0A923MMI9"/>
<keyword evidence="4" id="KW-1185">Reference proteome</keyword>
<feature type="chain" id="PRO_5038025103" evidence="2">
    <location>
        <begin position="26"/>
        <end position="322"/>
    </location>
</feature>
<sequence>MMRNYVLASLLALATGFMAPASGQAFPSKPVKFVVPFAAGGPADVVAREVGQKLGTELGQPIVVDNQGGGAGVTALSTVVRSDADGHTLLFAASGNMVLQPQVSRTGGKELVAKLRPVGLVSTGPHVLVVSSKLPVNNLKEFIEYARSHPGKVNYASAGVGGVAHLGMEYLQALTKTDMTHVPYRGTAAAINDLASGQVQALFSSPPSLQAVIDKGLVKPLGMSAPGGTGAARSLPVIGTVVPGFEFTTWYGVYAPAATPKPVVDRIHAALAKVLKDPALVAKLEAQGVELRESTPDELAAITTRDTEKWAKVIRAANITLD</sequence>
<evidence type="ECO:0000256" key="2">
    <source>
        <dbReference type="SAM" id="SignalP"/>
    </source>
</evidence>
<comment type="similarity">
    <text evidence="1">Belongs to the UPF0065 (bug) family.</text>
</comment>
<dbReference type="PIRSF" id="PIRSF017082">
    <property type="entry name" value="YflP"/>
    <property type="match status" value="1"/>
</dbReference>
<evidence type="ECO:0000313" key="3">
    <source>
        <dbReference type="EMBL" id="MBC5781413.1"/>
    </source>
</evidence>
<dbReference type="Proteomes" id="UP000608513">
    <property type="component" value="Unassembled WGS sequence"/>
</dbReference>
<reference evidence="3" key="1">
    <citation type="submission" date="2020-08" db="EMBL/GenBank/DDBJ databases">
        <title>Ramlibacter sp. USB13 16S ribosomal RNA gene genome sequencing and assembly.</title>
        <authorList>
            <person name="Kang M."/>
        </authorList>
    </citation>
    <scope>NUCLEOTIDE SEQUENCE</scope>
    <source>
        <strain evidence="3">USB13</strain>
    </source>
</reference>
<gene>
    <name evidence="3" type="ORF">H8N03_00570</name>
</gene>
<protein>
    <submittedName>
        <fullName evidence="3">Tripartite tricarboxylate transporter substrate binding protein</fullName>
    </submittedName>
</protein>
<comment type="caution">
    <text evidence="3">The sequence shown here is derived from an EMBL/GenBank/DDBJ whole genome shotgun (WGS) entry which is preliminary data.</text>
</comment>
<dbReference type="InterPro" id="IPR005064">
    <property type="entry name" value="BUG"/>
</dbReference>
<keyword evidence="2" id="KW-0732">Signal</keyword>
<dbReference type="Gene3D" id="3.40.190.10">
    <property type="entry name" value="Periplasmic binding protein-like II"/>
    <property type="match status" value="1"/>
</dbReference>
<accession>A0A923MMI9</accession>
<dbReference type="Gene3D" id="3.40.190.150">
    <property type="entry name" value="Bordetella uptake gene, domain 1"/>
    <property type="match status" value="1"/>
</dbReference>
<dbReference type="PANTHER" id="PTHR42928:SF5">
    <property type="entry name" value="BLR1237 PROTEIN"/>
    <property type="match status" value="1"/>
</dbReference>
<proteinExistence type="inferred from homology"/>
<dbReference type="PANTHER" id="PTHR42928">
    <property type="entry name" value="TRICARBOXYLATE-BINDING PROTEIN"/>
    <property type="match status" value="1"/>
</dbReference>
<dbReference type="EMBL" id="JACORT010000001">
    <property type="protein sequence ID" value="MBC5781413.1"/>
    <property type="molecule type" value="Genomic_DNA"/>
</dbReference>
<evidence type="ECO:0000256" key="1">
    <source>
        <dbReference type="ARBA" id="ARBA00006987"/>
    </source>
</evidence>
<feature type="signal peptide" evidence="2">
    <location>
        <begin position="1"/>
        <end position="25"/>
    </location>
</feature>
<dbReference type="InterPro" id="IPR042100">
    <property type="entry name" value="Bug_dom1"/>
</dbReference>
<dbReference type="SUPFAM" id="SSF53850">
    <property type="entry name" value="Periplasmic binding protein-like II"/>
    <property type="match status" value="1"/>
</dbReference>
<dbReference type="Pfam" id="PF03401">
    <property type="entry name" value="TctC"/>
    <property type="match status" value="1"/>
</dbReference>
<name>A0A923MMI9_9BURK</name>
<organism evidence="3 4">
    <name type="scientific">Ramlibacter cellulosilyticus</name>
    <dbReference type="NCBI Taxonomy" id="2764187"/>
    <lineage>
        <taxon>Bacteria</taxon>
        <taxon>Pseudomonadati</taxon>
        <taxon>Pseudomonadota</taxon>
        <taxon>Betaproteobacteria</taxon>
        <taxon>Burkholderiales</taxon>
        <taxon>Comamonadaceae</taxon>
        <taxon>Ramlibacter</taxon>
    </lineage>
</organism>
<evidence type="ECO:0000313" key="4">
    <source>
        <dbReference type="Proteomes" id="UP000608513"/>
    </source>
</evidence>